<protein>
    <submittedName>
        <fullName evidence="2">Uncharacterized protein</fullName>
    </submittedName>
</protein>
<feature type="region of interest" description="Disordered" evidence="1">
    <location>
        <begin position="200"/>
        <end position="253"/>
    </location>
</feature>
<feature type="compositionally biased region" description="Low complexity" evidence="1">
    <location>
        <begin position="19"/>
        <end position="32"/>
    </location>
</feature>
<evidence type="ECO:0000313" key="2">
    <source>
        <dbReference type="EMBL" id="PHH83630.1"/>
    </source>
</evidence>
<keyword evidence="3" id="KW-1185">Reference proteome</keyword>
<feature type="compositionally biased region" description="Polar residues" evidence="1">
    <location>
        <begin position="119"/>
        <end position="144"/>
    </location>
</feature>
<dbReference type="Proteomes" id="UP000224854">
    <property type="component" value="Unassembled WGS sequence"/>
</dbReference>
<dbReference type="AlphaFoldDB" id="A0A2C5ZUW0"/>
<accession>A0A2C5ZUW0</accession>
<evidence type="ECO:0000256" key="1">
    <source>
        <dbReference type="SAM" id="MobiDB-lite"/>
    </source>
</evidence>
<feature type="region of interest" description="Disordered" evidence="1">
    <location>
        <begin position="1"/>
        <end position="173"/>
    </location>
</feature>
<gene>
    <name evidence="2" type="ORF">CDD82_6076</name>
</gene>
<comment type="caution">
    <text evidence="2">The sequence shown here is derived from an EMBL/GenBank/DDBJ whole genome shotgun (WGS) entry which is preliminary data.</text>
</comment>
<sequence>MTTTSSNDPKAADADIRPAASEAANKASSSSDSADKDAGGEMSVSYGTRSRNRAGNARPNYAEDKDIEMDDYDFYREKSSTHDSASKKPSRQSSATANGDGPVRGASGARKPCTDESKSQSSCQDQSLSGAGSVTNTWQLSGAMQPSRKRKATSTAATATTATATATTTTASGEAPAAPAAGVMAAAAAASTAPASAAAATSTRRGANGVQTQASAPRETNMMTFEKCGSRPENGRMKADDGTVLEPNGESSSTLPLMLWLAGTFALRTRPSHTPPHP</sequence>
<feature type="compositionally biased region" description="Basic and acidic residues" evidence="1">
    <location>
        <begin position="73"/>
        <end position="86"/>
    </location>
</feature>
<proteinExistence type="predicted"/>
<evidence type="ECO:0000313" key="3">
    <source>
        <dbReference type="Proteomes" id="UP000224854"/>
    </source>
</evidence>
<reference evidence="2 3" key="1">
    <citation type="submission" date="2017-06" db="EMBL/GenBank/DDBJ databases">
        <title>Ant-infecting Ophiocordyceps genomes reveal a high diversity of potential behavioral manipulation genes and a possible major role for enterotoxins.</title>
        <authorList>
            <person name="De Bekker C."/>
            <person name="Evans H.C."/>
            <person name="Brachmann A."/>
            <person name="Hughes D.P."/>
        </authorList>
    </citation>
    <scope>NUCLEOTIDE SEQUENCE [LARGE SCALE GENOMIC DNA]</scope>
    <source>
        <strain evidence="2 3">1348a</strain>
    </source>
</reference>
<dbReference type="EMBL" id="NJEU01000006">
    <property type="protein sequence ID" value="PHH83630.1"/>
    <property type="molecule type" value="Genomic_DNA"/>
</dbReference>
<name>A0A2C5ZUW0_9HYPO</name>
<dbReference type="OrthoDB" id="336088at2759"/>
<feature type="compositionally biased region" description="Basic and acidic residues" evidence="1">
    <location>
        <begin position="228"/>
        <end position="241"/>
    </location>
</feature>
<feature type="compositionally biased region" description="Low complexity" evidence="1">
    <location>
        <begin position="153"/>
        <end position="173"/>
    </location>
</feature>
<organism evidence="2 3">
    <name type="scientific">Ophiocordyceps australis</name>
    <dbReference type="NCBI Taxonomy" id="1399860"/>
    <lineage>
        <taxon>Eukaryota</taxon>
        <taxon>Fungi</taxon>
        <taxon>Dikarya</taxon>
        <taxon>Ascomycota</taxon>
        <taxon>Pezizomycotina</taxon>
        <taxon>Sordariomycetes</taxon>
        <taxon>Hypocreomycetidae</taxon>
        <taxon>Hypocreales</taxon>
        <taxon>Ophiocordycipitaceae</taxon>
        <taxon>Ophiocordyceps</taxon>
    </lineage>
</organism>